<comment type="caution">
    <text evidence="1">The sequence shown here is derived from an EMBL/GenBank/DDBJ whole genome shotgun (WGS) entry which is preliminary data.</text>
</comment>
<dbReference type="AlphaFoldDB" id="A0A0G1TYC1"/>
<reference evidence="1 2" key="1">
    <citation type="journal article" date="2015" name="Nature">
        <title>rRNA introns, odd ribosomes, and small enigmatic genomes across a large radiation of phyla.</title>
        <authorList>
            <person name="Brown C.T."/>
            <person name="Hug L.A."/>
            <person name="Thomas B.C."/>
            <person name="Sharon I."/>
            <person name="Castelle C.J."/>
            <person name="Singh A."/>
            <person name="Wilkins M.J."/>
            <person name="Williams K.H."/>
            <person name="Banfield J.F."/>
        </authorList>
    </citation>
    <scope>NUCLEOTIDE SEQUENCE [LARGE SCALE GENOMIC DNA]</scope>
</reference>
<dbReference type="Proteomes" id="UP000034772">
    <property type="component" value="Unassembled WGS sequence"/>
</dbReference>
<dbReference type="InterPro" id="IPR036249">
    <property type="entry name" value="Thioredoxin-like_sf"/>
</dbReference>
<evidence type="ECO:0008006" key="3">
    <source>
        <dbReference type="Google" id="ProtNLM"/>
    </source>
</evidence>
<evidence type="ECO:0000313" key="2">
    <source>
        <dbReference type="Proteomes" id="UP000034772"/>
    </source>
</evidence>
<dbReference type="PANTHER" id="PTHR34573">
    <property type="entry name" value="VKC DOMAIN-CONTAINING PROTEIN"/>
    <property type="match status" value="1"/>
</dbReference>
<organism evidence="1 2">
    <name type="scientific">Candidatus Beckwithbacteria bacterium GW2011_GWC2_47_9</name>
    <dbReference type="NCBI Taxonomy" id="1618373"/>
    <lineage>
        <taxon>Bacteria</taxon>
        <taxon>Candidatus Beckwithiibacteriota</taxon>
    </lineage>
</organism>
<gene>
    <name evidence="1" type="ORF">UY17_C0038G0005</name>
</gene>
<dbReference type="EMBL" id="LCOZ01000038">
    <property type="protein sequence ID" value="KKU86826.1"/>
    <property type="molecule type" value="Genomic_DNA"/>
</dbReference>
<dbReference type="PANTHER" id="PTHR34573:SF1">
    <property type="entry name" value="VITAMIN K EPOXIDE REDUCTASE DOMAIN-CONTAINING PROTEIN"/>
    <property type="match status" value="1"/>
</dbReference>
<proteinExistence type="predicted"/>
<dbReference type="SUPFAM" id="SSF52833">
    <property type="entry name" value="Thioredoxin-like"/>
    <property type="match status" value="1"/>
</dbReference>
<accession>A0A0G1TYC1</accession>
<evidence type="ECO:0000313" key="1">
    <source>
        <dbReference type="EMBL" id="KKU86826.1"/>
    </source>
</evidence>
<name>A0A0G1TYC1_9BACT</name>
<dbReference type="Gene3D" id="3.40.30.10">
    <property type="entry name" value="Glutaredoxin"/>
    <property type="match status" value="1"/>
</dbReference>
<sequence>MKNLIRVSKFFLILALVFGFTFLILSSKRKDASTNNFDTFAKCLTERGAKMFGAYWCPHCKNEKAAFGDSFKHINYVECTEQVNECIAAGITGYPTWVLSDGTKLVGEQGPEELSKSAKCPL</sequence>
<protein>
    <recommendedName>
        <fullName evidence="3">VKORC1/thioredoxin domain protein</fullName>
    </recommendedName>
</protein>